<name>A0A9C6SJ55_BOMTE</name>
<dbReference type="AlphaFoldDB" id="A0A9C6SJ55"/>
<dbReference type="Proteomes" id="UP000835206">
    <property type="component" value="Chromosome 18"/>
</dbReference>
<dbReference type="RefSeq" id="XP_048269979.1">
    <property type="nucleotide sequence ID" value="XM_048414022.1"/>
</dbReference>
<protein>
    <submittedName>
        <fullName evidence="3">Uncharacterized protein LOC125386852</fullName>
    </submittedName>
</protein>
<gene>
    <name evidence="3" type="primary">LOC125386852</name>
</gene>
<dbReference type="GeneID" id="125386852"/>
<evidence type="ECO:0000313" key="2">
    <source>
        <dbReference type="Proteomes" id="UP000835206"/>
    </source>
</evidence>
<dbReference type="KEGG" id="bter:125386852"/>
<sequence length="129" mass="14134">MPTYRVTGFNCRITGGLVIQIENDKLDDKRLTGTMVPSGPARVLPAPRSLRQAHHGAASYATKVPRSGPTFRPRMHHACGWENGTARHRNSALDEPPPISISGSQRRVCRVLTSMSQQPSQVSVSQDSF</sequence>
<evidence type="ECO:0000256" key="1">
    <source>
        <dbReference type="SAM" id="MobiDB-lite"/>
    </source>
</evidence>
<organism evidence="2 3">
    <name type="scientific">Bombus terrestris</name>
    <name type="common">Buff-tailed bumblebee</name>
    <name type="synonym">Apis terrestris</name>
    <dbReference type="NCBI Taxonomy" id="30195"/>
    <lineage>
        <taxon>Eukaryota</taxon>
        <taxon>Metazoa</taxon>
        <taxon>Ecdysozoa</taxon>
        <taxon>Arthropoda</taxon>
        <taxon>Hexapoda</taxon>
        <taxon>Insecta</taxon>
        <taxon>Pterygota</taxon>
        <taxon>Neoptera</taxon>
        <taxon>Endopterygota</taxon>
        <taxon>Hymenoptera</taxon>
        <taxon>Apocrita</taxon>
        <taxon>Aculeata</taxon>
        <taxon>Apoidea</taxon>
        <taxon>Anthophila</taxon>
        <taxon>Apidae</taxon>
        <taxon>Bombus</taxon>
        <taxon>Bombus</taxon>
    </lineage>
</organism>
<reference evidence="3" key="1">
    <citation type="submission" date="2025-08" db="UniProtKB">
        <authorList>
            <consortium name="RefSeq"/>
        </authorList>
    </citation>
    <scope>IDENTIFICATION</scope>
</reference>
<feature type="region of interest" description="Disordered" evidence="1">
    <location>
        <begin position="53"/>
        <end position="76"/>
    </location>
</feature>
<proteinExistence type="predicted"/>
<accession>A0A9C6SJ55</accession>
<evidence type="ECO:0000313" key="3">
    <source>
        <dbReference type="RefSeq" id="XP_048269979.1"/>
    </source>
</evidence>
<keyword evidence="2" id="KW-1185">Reference proteome</keyword>